<dbReference type="eggNOG" id="COG3210">
    <property type="taxonomic scope" value="Bacteria"/>
</dbReference>
<dbReference type="InterPro" id="IPR008638">
    <property type="entry name" value="FhaB/CdiA-like_TPS"/>
</dbReference>
<dbReference type="RefSeq" id="WP_013324732.1">
    <property type="nucleotide sequence ID" value="NC_014501.1"/>
</dbReference>
<dbReference type="EMBL" id="CP002198">
    <property type="protein sequence ID" value="ADN16692.1"/>
    <property type="molecule type" value="Genomic_DNA"/>
</dbReference>
<dbReference type="KEGG" id="cyj:Cyan7822_4798"/>
<organism evidence="2 3">
    <name type="scientific">Gloeothece verrucosa (strain PCC 7822)</name>
    <name type="common">Cyanothece sp. (strain PCC 7822)</name>
    <dbReference type="NCBI Taxonomy" id="497965"/>
    <lineage>
        <taxon>Bacteria</taxon>
        <taxon>Bacillati</taxon>
        <taxon>Cyanobacteriota</taxon>
        <taxon>Cyanophyceae</taxon>
        <taxon>Oscillatoriophycideae</taxon>
        <taxon>Chroococcales</taxon>
        <taxon>Aphanothecaceae</taxon>
        <taxon>Gloeothece</taxon>
        <taxon>Gloeothece verrucosa</taxon>
    </lineage>
</organism>
<dbReference type="InterPro" id="IPR012334">
    <property type="entry name" value="Pectin_lyas_fold"/>
</dbReference>
<reference evidence="3" key="1">
    <citation type="journal article" date="2011" name="MBio">
        <title>Novel metabolic attributes of the genus Cyanothece, comprising a group of unicellular nitrogen-fixing Cyanobacteria.</title>
        <authorList>
            <person name="Bandyopadhyay A."/>
            <person name="Elvitigala T."/>
            <person name="Welsh E."/>
            <person name="Stockel J."/>
            <person name="Liberton M."/>
            <person name="Min H."/>
            <person name="Sherman L.A."/>
            <person name="Pakrasi H.B."/>
        </authorList>
    </citation>
    <scope>NUCLEOTIDE SEQUENCE [LARGE SCALE GENOMIC DNA]</scope>
    <source>
        <strain evidence="3">PCC 7822</strain>
    </source>
</reference>
<protein>
    <submittedName>
        <fullName evidence="2">Filamentous hemagglutinin family outer membrane protein</fullName>
    </submittedName>
</protein>
<dbReference type="SUPFAM" id="SSF51126">
    <property type="entry name" value="Pectin lyase-like"/>
    <property type="match status" value="3"/>
</dbReference>
<accession>E0UFJ8</accession>
<proteinExistence type="predicted"/>
<name>E0UFJ8_GLOV7</name>
<sequence length="789" mass="82162">MIPIKPPYLQLGFTLFLTGGLFFDYFAKTDLVQAQITSDGTVSTQVTSSDHLNFMITGGTQAGKNLFHSFDKFSIPTGGSAIFDNAISVQNIINRVTGKSISHIDGLIQTQGSANLFLLNPNGIIFGPNAQLNVGGSFIASTASQINFADGNIFSATDLQAPPLLSVSIPIGLQFREKAANIINQSNVNDGFGLQVSSGNTLALVGGDIFLEGGNLTVLGGRIELGSISAPAVVGLIPISTGWALDYNNVQNFQNIQLSQNSTVKTFLYQGNGEILLRGKQITLTGNSELLNFNFGEDPGGNISLIASDLVAVTEDSNIRTRAFAAGASANIMINTRRLLVSNNGAFIDTATESDGRGGNLSVNATESVEVDGGYYYNGLLTKTFAGGDAGDLKIQTQRLILRNGGLLSSSTNGSGNGGTISIDASKSVEISGLGVFVTQVIASGIFAYTANVEATGNGGIIRINTQRLTIFDGGVISVVADKGSTGQAGTININASNLVLVSGSDSGLLAKSESPKAGGNLLINTEQLTIQNGAQVSVSATGEGAAGNLLLNASSIDLNHGILTAETRSGEGNINLQSQNIILRNQSEITTNATGKATGGNITINTDVLTALENSDITANAEDARGGRVTINTQGIFRSADSDITARSALGPDFSGTVTLNLPDTDPNRGIVQLSETPVDPNVLIAQNPCQKRTESQFTITGRGSLPPSVNQDLSTSAVQVGLVEPTSTLSTQEQPPNYSHSATNQKSVVPAQGWVFNDQGQVILTAYNPNITQPERLPPKSESCPNK</sequence>
<feature type="domain" description="Filamentous haemagglutinin FhaB/tRNA nuclease CdiA-like TPS" evidence="1">
    <location>
        <begin position="37"/>
        <end position="149"/>
    </location>
</feature>
<dbReference type="NCBIfam" id="TIGR01901">
    <property type="entry name" value="adhes_NPXG"/>
    <property type="match status" value="1"/>
</dbReference>
<dbReference type="STRING" id="497965.Cyan7822_4798"/>
<evidence type="ECO:0000259" key="1">
    <source>
        <dbReference type="SMART" id="SM00912"/>
    </source>
</evidence>
<dbReference type="Gene3D" id="2.160.20.10">
    <property type="entry name" value="Single-stranded right-handed beta-helix, Pectin lyase-like"/>
    <property type="match status" value="2"/>
</dbReference>
<gene>
    <name evidence="2" type="ordered locus">Cyan7822_4798</name>
</gene>
<dbReference type="OrthoDB" id="452776at2"/>
<dbReference type="Proteomes" id="UP000008206">
    <property type="component" value="Chromosome"/>
</dbReference>
<evidence type="ECO:0000313" key="2">
    <source>
        <dbReference type="EMBL" id="ADN16692.1"/>
    </source>
</evidence>
<dbReference type="SMART" id="SM00912">
    <property type="entry name" value="Haemagg_act"/>
    <property type="match status" value="1"/>
</dbReference>
<dbReference type="AlphaFoldDB" id="E0UFJ8"/>
<dbReference type="Pfam" id="PF05860">
    <property type="entry name" value="TPS"/>
    <property type="match status" value="1"/>
</dbReference>
<keyword evidence="3" id="KW-1185">Reference proteome</keyword>
<dbReference type="InterPro" id="IPR011050">
    <property type="entry name" value="Pectin_lyase_fold/virulence"/>
</dbReference>
<dbReference type="HOGENOM" id="CLU_001325_0_0_3"/>
<evidence type="ECO:0000313" key="3">
    <source>
        <dbReference type="Proteomes" id="UP000008206"/>
    </source>
</evidence>